<dbReference type="Proteomes" id="UP000806528">
    <property type="component" value="Unassembled WGS sequence"/>
</dbReference>
<feature type="transmembrane region" description="Helical" evidence="2">
    <location>
        <begin position="167"/>
        <end position="184"/>
    </location>
</feature>
<feature type="transmembrane region" description="Helical" evidence="2">
    <location>
        <begin position="336"/>
        <end position="354"/>
    </location>
</feature>
<keyword evidence="2" id="KW-1133">Transmembrane helix</keyword>
<evidence type="ECO:0000256" key="2">
    <source>
        <dbReference type="SAM" id="Phobius"/>
    </source>
</evidence>
<protein>
    <submittedName>
        <fullName evidence="4">DUF418 domain-containing protein</fullName>
    </submittedName>
</protein>
<feature type="transmembrane region" description="Helical" evidence="2">
    <location>
        <begin position="366"/>
        <end position="387"/>
    </location>
</feature>
<feature type="transmembrane region" description="Helical" evidence="2">
    <location>
        <begin position="88"/>
        <end position="109"/>
    </location>
</feature>
<feature type="region of interest" description="Disordered" evidence="1">
    <location>
        <begin position="34"/>
        <end position="53"/>
    </location>
</feature>
<keyword evidence="5" id="KW-1185">Reference proteome</keyword>
<sequence length="449" mass="47593">MCRGRCAADARWRPFEEGHDTVEHIPDPTRAATAPLDLTRAPGPVPAAGAASAAPSTVMPTAAAAPTAGAARPQDAPAARRRIPLLDVARALAIIGVVLMNATTVVMAAEHAGDAASSTLASVVDGGLNLLLSGKARALLMVLLGAGAVLAWRSARDRGGRPAVVMVRRYVVLGLLFGLPHLAVFSGDILTHYALTALALAPLLPLLLAGSRARPLVAAAVLFALAPVAEIVLDLGVWTMQVAPLPQTLAFFCVGVWLARRPELDPRAATDVPTRLPAVFIWTGVAAQVLGMAALYVRDLLFPLELDADGVPVNLTADGMIDVPAGSQMMVSLSETFSGLGGALFFLGLAWWLLRRDRTAARLLQGLAPLGRITLTVYLASTAVFLLTMKPFEAEVPLLAQYGIVTTFLGVALLFAYLWQRAFRVGPAEWVWRSLTHLRAVPFRRVHRP</sequence>
<proteinExistence type="predicted"/>
<name>A0ABR9P2L4_9ACTN</name>
<organism evidence="4 5">
    <name type="scientific">Nocardiopsis coralli</name>
    <dbReference type="NCBI Taxonomy" id="2772213"/>
    <lineage>
        <taxon>Bacteria</taxon>
        <taxon>Bacillati</taxon>
        <taxon>Actinomycetota</taxon>
        <taxon>Actinomycetes</taxon>
        <taxon>Streptosporangiales</taxon>
        <taxon>Nocardiopsidaceae</taxon>
        <taxon>Nocardiopsis</taxon>
    </lineage>
</organism>
<feature type="transmembrane region" description="Helical" evidence="2">
    <location>
        <begin position="216"/>
        <end position="233"/>
    </location>
</feature>
<comment type="caution">
    <text evidence="4">The sequence shown here is derived from an EMBL/GenBank/DDBJ whole genome shotgun (WGS) entry which is preliminary data.</text>
</comment>
<keyword evidence="2" id="KW-0812">Transmembrane</keyword>
<feature type="transmembrane region" description="Helical" evidence="2">
    <location>
        <begin position="138"/>
        <end position="155"/>
    </location>
</feature>
<feature type="transmembrane region" description="Helical" evidence="2">
    <location>
        <begin position="399"/>
        <end position="419"/>
    </location>
</feature>
<dbReference type="InterPro" id="IPR052529">
    <property type="entry name" value="Bact_Transport_Assoc"/>
</dbReference>
<feature type="domain" description="DUF418" evidence="3">
    <location>
        <begin position="323"/>
        <end position="438"/>
    </location>
</feature>
<feature type="transmembrane region" description="Helical" evidence="2">
    <location>
        <begin position="239"/>
        <end position="259"/>
    </location>
</feature>
<accession>A0ABR9P2L4</accession>
<evidence type="ECO:0000313" key="4">
    <source>
        <dbReference type="EMBL" id="MBE2997995.1"/>
    </source>
</evidence>
<dbReference type="InterPro" id="IPR007349">
    <property type="entry name" value="DUF418"/>
</dbReference>
<reference evidence="4 5" key="1">
    <citation type="submission" date="2020-09" db="EMBL/GenBank/DDBJ databases">
        <title>Diversity and distribution of actinomycetes associated with coral in the coast of Hainan.</title>
        <authorList>
            <person name="Li F."/>
        </authorList>
    </citation>
    <scope>NUCLEOTIDE SEQUENCE [LARGE SCALE GENOMIC DNA]</scope>
    <source>
        <strain evidence="4 5">HNM0947</strain>
    </source>
</reference>
<evidence type="ECO:0000259" key="3">
    <source>
        <dbReference type="Pfam" id="PF04235"/>
    </source>
</evidence>
<dbReference type="PANTHER" id="PTHR30590">
    <property type="entry name" value="INNER MEMBRANE PROTEIN"/>
    <property type="match status" value="1"/>
</dbReference>
<gene>
    <name evidence="4" type="ORF">IDM40_04625</name>
</gene>
<evidence type="ECO:0000256" key="1">
    <source>
        <dbReference type="SAM" id="MobiDB-lite"/>
    </source>
</evidence>
<feature type="transmembrane region" description="Helical" evidence="2">
    <location>
        <begin position="279"/>
        <end position="297"/>
    </location>
</feature>
<feature type="transmembrane region" description="Helical" evidence="2">
    <location>
        <begin position="190"/>
        <end position="209"/>
    </location>
</feature>
<dbReference type="EMBL" id="JADBGI010000003">
    <property type="protein sequence ID" value="MBE2997995.1"/>
    <property type="molecule type" value="Genomic_DNA"/>
</dbReference>
<keyword evidence="2" id="KW-0472">Membrane</keyword>
<dbReference type="Pfam" id="PF04235">
    <property type="entry name" value="DUF418"/>
    <property type="match status" value="1"/>
</dbReference>
<evidence type="ECO:0000313" key="5">
    <source>
        <dbReference type="Proteomes" id="UP000806528"/>
    </source>
</evidence>
<dbReference type="PANTHER" id="PTHR30590:SF3">
    <property type="entry name" value="HYPOTHETICAL MEMBRANE SPANNING PROTEIN"/>
    <property type="match status" value="1"/>
</dbReference>